<keyword evidence="3 9" id="KW-0813">Transport</keyword>
<evidence type="ECO:0000256" key="2">
    <source>
        <dbReference type="ARBA" id="ARBA00011779"/>
    </source>
</evidence>
<dbReference type="InterPro" id="IPR011865">
    <property type="entry name" value="CysT_permease"/>
</dbReference>
<dbReference type="CDD" id="cd06261">
    <property type="entry name" value="TM_PBP2"/>
    <property type="match status" value="1"/>
</dbReference>
<proteinExistence type="inferred from homology"/>
<dbReference type="NCBIfam" id="TIGR02139">
    <property type="entry name" value="permease_CysT"/>
    <property type="match status" value="1"/>
</dbReference>
<dbReference type="InterPro" id="IPR035906">
    <property type="entry name" value="MetI-like_sf"/>
</dbReference>
<evidence type="ECO:0000256" key="1">
    <source>
        <dbReference type="ARBA" id="ARBA00004651"/>
    </source>
</evidence>
<sequence length="298" mass="32214">MYKSPDKLPLDHGLPESNEHMRTYRQHGVLPGFPLALGFTLLYLSLIVLVPLSATFLKSATLGWSGFFEAVTTPRVLASYKLTFGAALAAAAINAVMGLLVAWVLVRYEFPGRKLADALVDLPFALPTAVAGIALATLYSSKGWIGQFAAQAGFKIAFTPLGVTIALTFIGLPFVVRTVQPILEDLERELEEAAASLGATRWQTFLKVILPTISPALMTGFALAFARGVGEYGSVIFIAGNIPLVSEITPLLIITKLEQYDYAGATALAVSMLLVSFTLLLAINLLQWWTRNRRGSRV</sequence>
<keyword evidence="6 9" id="KW-0764">Sulfate transport</keyword>
<dbReference type="PROSITE" id="PS50928">
    <property type="entry name" value="ABC_TM1"/>
    <property type="match status" value="1"/>
</dbReference>
<dbReference type="PANTHER" id="PTHR30406">
    <property type="entry name" value="SULFATE TRANSPORT SYSTEM PERMEASE PROTEIN"/>
    <property type="match status" value="1"/>
</dbReference>
<gene>
    <name evidence="11" type="primary">cysU</name>
    <name evidence="11" type="ORF">MCNOR_0107</name>
</gene>
<dbReference type="FunFam" id="1.10.3720.10:FF:000004">
    <property type="entry name" value="Sulfate transport system permease protein CysT"/>
    <property type="match status" value="1"/>
</dbReference>
<dbReference type="PANTHER" id="PTHR30406:SF8">
    <property type="entry name" value="SULFATE TRANSPORT SYSTEM PERMEASE PROTEIN CYST"/>
    <property type="match status" value="1"/>
</dbReference>
<evidence type="ECO:0000259" key="10">
    <source>
        <dbReference type="PROSITE" id="PS50928"/>
    </source>
</evidence>
<keyword evidence="4 9" id="KW-0812">Transmembrane</keyword>
<comment type="function">
    <text evidence="8">Part of the ABC transporter complex CysAWTP (TC 3.A.1.6.1) involved in sulfate/thiosulfate import. Probably responsible for the translocation of the substrate across the membrane.</text>
</comment>
<feature type="transmembrane region" description="Helical" evidence="9">
    <location>
        <begin position="84"/>
        <end position="106"/>
    </location>
</feature>
<dbReference type="AlphaFoldDB" id="A0AA35XX05"/>
<feature type="domain" description="ABC transmembrane type-1" evidence="10">
    <location>
        <begin position="80"/>
        <end position="283"/>
    </location>
</feature>
<keyword evidence="7 9" id="KW-0472">Membrane</keyword>
<dbReference type="NCBIfam" id="TIGR00969">
    <property type="entry name" value="3a0106s02"/>
    <property type="match status" value="1"/>
</dbReference>
<feature type="transmembrane region" description="Helical" evidence="9">
    <location>
        <begin position="29"/>
        <end position="54"/>
    </location>
</feature>
<comment type="function">
    <text evidence="9">Part of the ABC transporter complex (TC 3.A.1.6.1) involved in sulfate/thiosulfate import.</text>
</comment>
<dbReference type="Proteomes" id="UP001158598">
    <property type="component" value="Chromosome"/>
</dbReference>
<dbReference type="GO" id="GO:0005886">
    <property type="term" value="C:plasma membrane"/>
    <property type="evidence" value="ECO:0007669"/>
    <property type="project" value="UniProtKB-SubCell"/>
</dbReference>
<evidence type="ECO:0000313" key="11">
    <source>
        <dbReference type="EMBL" id="CAI8721913.1"/>
    </source>
</evidence>
<dbReference type="GO" id="GO:0015419">
    <property type="term" value="F:ABC-type sulfate transporter activity"/>
    <property type="evidence" value="ECO:0007669"/>
    <property type="project" value="UniProtKB-UniRule"/>
</dbReference>
<comment type="subcellular location">
    <subcellularLocation>
        <location evidence="1">Cell membrane</location>
        <topology evidence="1">Multi-pass membrane protein</topology>
    </subcellularLocation>
</comment>
<evidence type="ECO:0000256" key="5">
    <source>
        <dbReference type="ARBA" id="ARBA00022989"/>
    </source>
</evidence>
<dbReference type="SUPFAM" id="SSF161098">
    <property type="entry name" value="MetI-like"/>
    <property type="match status" value="1"/>
</dbReference>
<dbReference type="InterPro" id="IPR000515">
    <property type="entry name" value="MetI-like"/>
</dbReference>
<accession>A0AA35XX05</accession>
<reference evidence="11" key="1">
    <citation type="submission" date="2023-03" db="EMBL/GenBank/DDBJ databases">
        <authorList>
            <person name="Pearce D."/>
        </authorList>
    </citation>
    <scope>NUCLEOTIDE SEQUENCE</scope>
    <source>
        <strain evidence="11">Mc</strain>
    </source>
</reference>
<evidence type="ECO:0000256" key="9">
    <source>
        <dbReference type="RuleBase" id="RU366001"/>
    </source>
</evidence>
<feature type="transmembrane region" description="Helical" evidence="9">
    <location>
        <begin position="266"/>
        <end position="289"/>
    </location>
</feature>
<evidence type="ECO:0000256" key="7">
    <source>
        <dbReference type="ARBA" id="ARBA00023136"/>
    </source>
</evidence>
<dbReference type="Pfam" id="PF00528">
    <property type="entry name" value="BPD_transp_1"/>
    <property type="match status" value="1"/>
</dbReference>
<evidence type="ECO:0000256" key="8">
    <source>
        <dbReference type="ARBA" id="ARBA00025323"/>
    </source>
</evidence>
<evidence type="ECO:0000256" key="6">
    <source>
        <dbReference type="ARBA" id="ARBA00023032"/>
    </source>
</evidence>
<name>A0AA35XX05_METCP</name>
<feature type="transmembrane region" description="Helical" evidence="9">
    <location>
        <begin position="205"/>
        <end position="226"/>
    </location>
</feature>
<comment type="subunit">
    <text evidence="2">The complex is composed of two ATP-binding proteins (CysA), two transmembrane proteins (CysT and CysW) and a solute-binding protein (CysP).</text>
</comment>
<comment type="similarity">
    <text evidence="9">Belongs to the binding-protein-dependent transport system permease family. CysTW subfamily.</text>
</comment>
<dbReference type="InterPro" id="IPR005667">
    <property type="entry name" value="Sulph_transpt2"/>
</dbReference>
<dbReference type="Gene3D" id="1.10.3720.10">
    <property type="entry name" value="MetI-like"/>
    <property type="match status" value="1"/>
</dbReference>
<feature type="transmembrane region" description="Helical" evidence="9">
    <location>
        <begin position="232"/>
        <end position="254"/>
    </location>
</feature>
<protein>
    <recommendedName>
        <fullName evidence="9">Sulfate transport system permease protein CysT</fullName>
    </recommendedName>
</protein>
<evidence type="ECO:0000256" key="4">
    <source>
        <dbReference type="ARBA" id="ARBA00022692"/>
    </source>
</evidence>
<dbReference type="EMBL" id="OX458332">
    <property type="protein sequence ID" value="CAI8721913.1"/>
    <property type="molecule type" value="Genomic_DNA"/>
</dbReference>
<keyword evidence="5 9" id="KW-1133">Transmembrane helix</keyword>
<feature type="transmembrane region" description="Helical" evidence="9">
    <location>
        <begin position="152"/>
        <end position="176"/>
    </location>
</feature>
<feature type="transmembrane region" description="Helical" evidence="9">
    <location>
        <begin position="118"/>
        <end position="140"/>
    </location>
</feature>
<organism evidence="11 12">
    <name type="scientific">Methylococcus capsulatus</name>
    <dbReference type="NCBI Taxonomy" id="414"/>
    <lineage>
        <taxon>Bacteria</taxon>
        <taxon>Pseudomonadati</taxon>
        <taxon>Pseudomonadota</taxon>
        <taxon>Gammaproteobacteria</taxon>
        <taxon>Methylococcales</taxon>
        <taxon>Methylococcaceae</taxon>
        <taxon>Methylococcus</taxon>
    </lineage>
</organism>
<evidence type="ECO:0000313" key="12">
    <source>
        <dbReference type="Proteomes" id="UP001158598"/>
    </source>
</evidence>
<evidence type="ECO:0000256" key="3">
    <source>
        <dbReference type="ARBA" id="ARBA00022448"/>
    </source>
</evidence>